<dbReference type="AlphaFoldDB" id="A0A0C9M1S5"/>
<sequence>MNQLARLSPDTRARFTSAEFLRMVESGAFEDMTVELIDGELERMNPPMGGHAKAQTNILVRLTSVMPMNRVLGEVGIVLDDSTVVACDAALLHAPVAEDRFLTPADLLLVVEIAQTTQSRDLGLKRMLYARAGIATYWAIDGMRRVVHVYADPVEGEYSSVHTVRFGEALAVPGSDATITLD</sequence>
<feature type="domain" description="Putative restriction endonuclease" evidence="1">
    <location>
        <begin position="19"/>
        <end position="172"/>
    </location>
</feature>
<evidence type="ECO:0000259" key="1">
    <source>
        <dbReference type="Pfam" id="PF05685"/>
    </source>
</evidence>
<gene>
    <name evidence="2" type="ORF">SP6_18_00550</name>
</gene>
<protein>
    <submittedName>
        <fullName evidence="2">DNA, contig: SP618</fullName>
    </submittedName>
</protein>
<dbReference type="RefSeq" id="WP_007403856.1">
    <property type="nucleotide sequence ID" value="NZ_BBJS01000018.1"/>
</dbReference>
<dbReference type="GeneID" id="78527149"/>
<evidence type="ECO:0000313" key="2">
    <source>
        <dbReference type="EMBL" id="GAN13490.1"/>
    </source>
</evidence>
<dbReference type="Gene3D" id="3.90.1570.10">
    <property type="entry name" value="tt1808, chain A"/>
    <property type="match status" value="1"/>
</dbReference>
<dbReference type="Pfam" id="PF05685">
    <property type="entry name" value="Uma2"/>
    <property type="match status" value="1"/>
</dbReference>
<dbReference type="CDD" id="cd06260">
    <property type="entry name" value="DUF820-like"/>
    <property type="match status" value="1"/>
</dbReference>
<comment type="caution">
    <text evidence="2">The sequence shown here is derived from an EMBL/GenBank/DDBJ whole genome shotgun (WGS) entry which is preliminary data.</text>
</comment>
<dbReference type="InterPro" id="IPR012296">
    <property type="entry name" value="Nuclease_put_TT1808"/>
</dbReference>
<keyword evidence="3" id="KW-1185">Reference proteome</keyword>
<organism evidence="2 3">
    <name type="scientific">Sphingomonas paucimobilis NBRC 13935</name>
    <dbReference type="NCBI Taxonomy" id="1219050"/>
    <lineage>
        <taxon>Bacteria</taxon>
        <taxon>Pseudomonadati</taxon>
        <taxon>Pseudomonadota</taxon>
        <taxon>Alphaproteobacteria</taxon>
        <taxon>Sphingomonadales</taxon>
        <taxon>Sphingomonadaceae</taxon>
        <taxon>Sphingomonas</taxon>
    </lineage>
</organism>
<dbReference type="InterPro" id="IPR011335">
    <property type="entry name" value="Restrct_endonuc-II-like"/>
</dbReference>
<evidence type="ECO:0000313" key="3">
    <source>
        <dbReference type="Proteomes" id="UP000032025"/>
    </source>
</evidence>
<proteinExistence type="predicted"/>
<dbReference type="PANTHER" id="PTHR35400">
    <property type="entry name" value="SLR1083 PROTEIN"/>
    <property type="match status" value="1"/>
</dbReference>
<dbReference type="SUPFAM" id="SSF52980">
    <property type="entry name" value="Restriction endonuclease-like"/>
    <property type="match status" value="1"/>
</dbReference>
<name>A0A0C9M1S5_SPHPI</name>
<dbReference type="Proteomes" id="UP000032025">
    <property type="component" value="Unassembled WGS sequence"/>
</dbReference>
<accession>A0A0C9M1S5</accession>
<reference evidence="2 3" key="1">
    <citation type="submission" date="2014-08" db="EMBL/GenBank/DDBJ databases">
        <title>Whole genome shotgun sequence of Sphingomonas paucimobilis NBRC 13935.</title>
        <authorList>
            <person name="Hosoyama A."/>
            <person name="Hashimoto M."/>
            <person name="Hosoyama Y."/>
            <person name="Noguchi M."/>
            <person name="Uohara A."/>
            <person name="Ohji S."/>
            <person name="Katano-Makiyama Y."/>
            <person name="Ichikawa N."/>
            <person name="Kimura A."/>
            <person name="Yamazoe A."/>
            <person name="Fujita N."/>
        </authorList>
    </citation>
    <scope>NUCLEOTIDE SEQUENCE [LARGE SCALE GENOMIC DNA]</scope>
    <source>
        <strain evidence="2 3">NBRC 13935</strain>
    </source>
</reference>
<dbReference type="EMBL" id="BBJS01000018">
    <property type="protein sequence ID" value="GAN13490.1"/>
    <property type="molecule type" value="Genomic_DNA"/>
</dbReference>
<dbReference type="PANTHER" id="PTHR35400:SF3">
    <property type="entry name" value="SLL1072 PROTEIN"/>
    <property type="match status" value="1"/>
</dbReference>
<dbReference type="InterPro" id="IPR008538">
    <property type="entry name" value="Uma2"/>
</dbReference>